<evidence type="ECO:0000256" key="1">
    <source>
        <dbReference type="SAM" id="SignalP"/>
    </source>
</evidence>
<dbReference type="RefSeq" id="WP_378043630.1">
    <property type="nucleotide sequence ID" value="NZ_JBHSXE010000001.1"/>
</dbReference>
<dbReference type="Proteomes" id="UP001596380">
    <property type="component" value="Unassembled WGS sequence"/>
</dbReference>
<evidence type="ECO:0000313" key="2">
    <source>
        <dbReference type="EMBL" id="MFC6883336.1"/>
    </source>
</evidence>
<accession>A0ABW2CNG8</accession>
<protein>
    <recommendedName>
        <fullName evidence="4">Ig-like domain-containing protein</fullName>
    </recommendedName>
</protein>
<name>A0ABW2CNG8_9ACTN</name>
<feature type="signal peptide" evidence="1">
    <location>
        <begin position="1"/>
        <end position="35"/>
    </location>
</feature>
<comment type="caution">
    <text evidence="2">The sequence shown here is derived from an EMBL/GenBank/DDBJ whole genome shotgun (WGS) entry which is preliminary data.</text>
</comment>
<organism evidence="2 3">
    <name type="scientific">Actinomadura yumaensis</name>
    <dbReference type="NCBI Taxonomy" id="111807"/>
    <lineage>
        <taxon>Bacteria</taxon>
        <taxon>Bacillati</taxon>
        <taxon>Actinomycetota</taxon>
        <taxon>Actinomycetes</taxon>
        <taxon>Streptosporangiales</taxon>
        <taxon>Thermomonosporaceae</taxon>
        <taxon>Actinomadura</taxon>
    </lineage>
</organism>
<keyword evidence="1" id="KW-0732">Signal</keyword>
<sequence>MPNHTDFTASMKRLAPAVAGAGAAAMLLTVPAANAAESAPAAPAAKAAPASPAGTESYHYKSFKCSSPKGRNLNVSWDPGLDSTTIYFNNHCKQKRKIKAYLADQFASNGVRAGEYKCLTVNPRTKGKKKIWNWVIKVTSPKSC</sequence>
<reference evidence="3" key="1">
    <citation type="journal article" date="2019" name="Int. J. Syst. Evol. Microbiol.">
        <title>The Global Catalogue of Microorganisms (GCM) 10K type strain sequencing project: providing services to taxonomists for standard genome sequencing and annotation.</title>
        <authorList>
            <consortium name="The Broad Institute Genomics Platform"/>
            <consortium name="The Broad Institute Genome Sequencing Center for Infectious Disease"/>
            <person name="Wu L."/>
            <person name="Ma J."/>
        </authorList>
    </citation>
    <scope>NUCLEOTIDE SEQUENCE [LARGE SCALE GENOMIC DNA]</scope>
    <source>
        <strain evidence="3">JCM 3369</strain>
    </source>
</reference>
<proteinExistence type="predicted"/>
<dbReference type="EMBL" id="JBHSXS010000018">
    <property type="protein sequence ID" value="MFC6883336.1"/>
    <property type="molecule type" value="Genomic_DNA"/>
</dbReference>
<keyword evidence="3" id="KW-1185">Reference proteome</keyword>
<gene>
    <name evidence="2" type="ORF">ACFQKB_26505</name>
</gene>
<evidence type="ECO:0008006" key="4">
    <source>
        <dbReference type="Google" id="ProtNLM"/>
    </source>
</evidence>
<feature type="chain" id="PRO_5046990242" description="Ig-like domain-containing protein" evidence="1">
    <location>
        <begin position="36"/>
        <end position="144"/>
    </location>
</feature>
<evidence type="ECO:0000313" key="3">
    <source>
        <dbReference type="Proteomes" id="UP001596380"/>
    </source>
</evidence>